<comment type="subcellular location">
    <subcellularLocation>
        <location evidence="1">Cell membrane</location>
        <topology evidence="1">Multi-pass membrane protein</topology>
    </subcellularLocation>
</comment>
<keyword evidence="15" id="KW-0406">Ion transport</keyword>
<keyword evidence="10" id="KW-0677">Repeat</keyword>
<keyword evidence="13 20" id="KW-1133">Transmembrane helix</keyword>
<dbReference type="InterPro" id="IPR004837">
    <property type="entry name" value="NaCa_Exmemb"/>
</dbReference>
<dbReference type="Gene3D" id="1.20.1420.30">
    <property type="entry name" value="NCX, central ion-binding region"/>
    <property type="match status" value="2"/>
</dbReference>
<keyword evidence="5" id="KW-1003">Cell membrane</keyword>
<evidence type="ECO:0000256" key="3">
    <source>
        <dbReference type="ARBA" id="ARBA00022448"/>
    </source>
</evidence>
<dbReference type="SUPFAM" id="SSF141072">
    <property type="entry name" value="CalX-like"/>
    <property type="match status" value="2"/>
</dbReference>
<dbReference type="GO" id="GO:0098703">
    <property type="term" value="P:calcium ion import across plasma membrane"/>
    <property type="evidence" value="ECO:0007669"/>
    <property type="project" value="TreeGrafter"/>
</dbReference>
<evidence type="ECO:0000256" key="13">
    <source>
        <dbReference type="ARBA" id="ARBA00022989"/>
    </source>
</evidence>
<dbReference type="InterPro" id="IPR044880">
    <property type="entry name" value="NCX_ion-bd_dom_sf"/>
</dbReference>
<feature type="transmembrane region" description="Helical" evidence="20">
    <location>
        <begin position="781"/>
        <end position="805"/>
    </location>
</feature>
<dbReference type="SMART" id="SM00237">
    <property type="entry name" value="Calx_beta"/>
    <property type="match status" value="2"/>
</dbReference>
<evidence type="ECO:0000256" key="1">
    <source>
        <dbReference type="ARBA" id="ARBA00004651"/>
    </source>
</evidence>
<dbReference type="PANTHER" id="PTHR11878">
    <property type="entry name" value="SODIUM/CALCIUM EXCHANGER"/>
    <property type="match status" value="1"/>
</dbReference>
<evidence type="ECO:0000256" key="5">
    <source>
        <dbReference type="ARBA" id="ARBA00022475"/>
    </source>
</evidence>
<dbReference type="InterPro" id="IPR051171">
    <property type="entry name" value="CaCA"/>
</dbReference>
<feature type="domain" description="Calx-beta" evidence="21">
    <location>
        <begin position="322"/>
        <end position="421"/>
    </location>
</feature>
<feature type="transmembrane region" description="Helical" evidence="20">
    <location>
        <begin position="31"/>
        <end position="56"/>
    </location>
</feature>
<dbReference type="AlphaFoldDB" id="A0A1W7RA49"/>
<sequence length="809" mass="89342">MNCSLDNYLCSDKGLLLPIINEYTWSRESRAFLYLLGLIYCFLGVAIIADIFMCSIEKITSKTRKIVLSTVTESEPEVLEVKVWNETVANLTLMALGSSAPEILLSIIEIVGNQFNAGDLGPGTIVGSAAFNLLVICAVCVVAIPSGEIRRIRMINVFAITAFFSIFAYLWLLIILVAISPNVVEVWEALLTLLFFPILVVLSYCADRNFCMTKKQIPEKQLELESARDSTAGGYFPQGTIDRDHLISFIKEIRQHPGLSEEDAACLAASRLVDEKKHSRMWYRVGAIRSITGGRKPKPQLSQKLREVYSAITEETDGKKLQTVAKGERKDVAIVEFSAASCAVMENAGKVEVMVKRHGKMNNIVECKFETIDGTAVSGEDYIQKKELLTFKPNEAEKKIFIEIVNDNQWEPDETFFLKLTLCEDPPNDVALGRTCIMEITILNDDEPGILQFKRRGILVKESIGTALIPVTRKQGADGIVSCKWKTKDKSAKNGRDYKGGEGEIVFQHSEIEKNIEILIIDDFDAEKDEHFEIELFEPKGGATIGQINRTTVTITNDDDFNSIMGRLMLMTNVNIDSLRLQSETWVGQLKDAMNVNGGDLENATRIDYILHFVTFGWKIIFALVPPTGMLGGWLTFFVSLGAIGLLTAIIGDLASIFGCLVGLRDTVTAITFVALGTSLPDLFASKAAAVQEKYADNAIGNVTGSNSVNVFLGLGLPWVLAAIYWESKNLKFEVNAGTLGFSVGIYSGAAFICLCLLMMRRFMKCFGSGELGGPGTMAKITALIMVLLWIMYILLSSLEAYGYIKQHV</sequence>
<protein>
    <submittedName>
        <fullName evidence="22">Sodium/calcium exchanger 3</fullName>
    </submittedName>
</protein>
<dbReference type="GO" id="GO:0007154">
    <property type="term" value="P:cell communication"/>
    <property type="evidence" value="ECO:0007669"/>
    <property type="project" value="InterPro"/>
</dbReference>
<dbReference type="GO" id="GO:0046872">
    <property type="term" value="F:metal ion binding"/>
    <property type="evidence" value="ECO:0007669"/>
    <property type="project" value="UniProtKB-KW"/>
</dbReference>
<evidence type="ECO:0000256" key="19">
    <source>
        <dbReference type="ARBA" id="ARBA00033667"/>
    </source>
</evidence>
<feature type="transmembrane region" description="Helical" evidence="20">
    <location>
        <begin position="157"/>
        <end position="180"/>
    </location>
</feature>
<keyword evidence="17" id="KW-0325">Glycoprotein</keyword>
<evidence type="ECO:0000256" key="2">
    <source>
        <dbReference type="ARBA" id="ARBA00007489"/>
    </source>
</evidence>
<keyword evidence="7 20" id="KW-0812">Transmembrane</keyword>
<evidence type="ECO:0000256" key="16">
    <source>
        <dbReference type="ARBA" id="ARBA00023136"/>
    </source>
</evidence>
<dbReference type="InterPro" id="IPR038081">
    <property type="entry name" value="CalX-like_sf"/>
</dbReference>
<dbReference type="Pfam" id="PF03160">
    <property type="entry name" value="Calx-beta"/>
    <property type="match status" value="1"/>
</dbReference>
<dbReference type="Pfam" id="PF01699">
    <property type="entry name" value="Na_Ca_ex"/>
    <property type="match status" value="2"/>
</dbReference>
<keyword evidence="12" id="KW-0112">Calmodulin-binding</keyword>
<evidence type="ECO:0000256" key="17">
    <source>
        <dbReference type="ARBA" id="ARBA00023180"/>
    </source>
</evidence>
<keyword evidence="18" id="KW-0739">Sodium transport</keyword>
<keyword evidence="11" id="KW-0106">Calcium</keyword>
<evidence type="ECO:0000256" key="20">
    <source>
        <dbReference type="SAM" id="Phobius"/>
    </source>
</evidence>
<dbReference type="PANTHER" id="PTHR11878:SF76">
    <property type="entry name" value="CALX-BETA DOMAIN-CONTAINING PROTEIN"/>
    <property type="match status" value="1"/>
</dbReference>
<evidence type="ECO:0000256" key="10">
    <source>
        <dbReference type="ARBA" id="ARBA00022737"/>
    </source>
</evidence>
<dbReference type="PRINTS" id="PR01259">
    <property type="entry name" value="NACAEXCHNGR"/>
</dbReference>
<dbReference type="EMBL" id="GFAH01000368">
    <property type="protein sequence ID" value="JAV48021.1"/>
    <property type="molecule type" value="Transcribed_RNA"/>
</dbReference>
<evidence type="ECO:0000256" key="4">
    <source>
        <dbReference type="ARBA" id="ARBA00022449"/>
    </source>
</evidence>
<dbReference type="GO" id="GO:0030424">
    <property type="term" value="C:axon"/>
    <property type="evidence" value="ECO:0007669"/>
    <property type="project" value="TreeGrafter"/>
</dbReference>
<dbReference type="Gene3D" id="2.60.40.2030">
    <property type="match status" value="2"/>
</dbReference>
<keyword evidence="6" id="KW-0109">Calcium transport</keyword>
<keyword evidence="9" id="KW-0732">Signal</keyword>
<keyword evidence="16 20" id="KW-0472">Membrane</keyword>
<organism evidence="22">
    <name type="scientific">Hadrurus spadix</name>
    <dbReference type="NCBI Taxonomy" id="141984"/>
    <lineage>
        <taxon>Eukaryota</taxon>
        <taxon>Metazoa</taxon>
        <taxon>Ecdysozoa</taxon>
        <taxon>Arthropoda</taxon>
        <taxon>Chelicerata</taxon>
        <taxon>Arachnida</taxon>
        <taxon>Scorpiones</taxon>
        <taxon>Iurida</taxon>
        <taxon>Iuroidea</taxon>
        <taxon>Hadrurus</taxon>
    </lineage>
</organism>
<dbReference type="GO" id="GO:0005432">
    <property type="term" value="F:calcium:sodium antiporter activity"/>
    <property type="evidence" value="ECO:0007669"/>
    <property type="project" value="InterPro"/>
</dbReference>
<feature type="transmembrane region" description="Helical" evidence="20">
    <location>
        <begin position="637"/>
        <end position="664"/>
    </location>
</feature>
<feature type="transmembrane region" description="Helical" evidence="20">
    <location>
        <begin position="124"/>
        <end position="145"/>
    </location>
</feature>
<feature type="transmembrane region" description="Helical" evidence="20">
    <location>
        <begin position="709"/>
        <end position="726"/>
    </location>
</feature>
<dbReference type="GO" id="GO:0098794">
    <property type="term" value="C:postsynapse"/>
    <property type="evidence" value="ECO:0007669"/>
    <property type="project" value="TreeGrafter"/>
</dbReference>
<dbReference type="GO" id="GO:0042383">
    <property type="term" value="C:sarcolemma"/>
    <property type="evidence" value="ECO:0007669"/>
    <property type="project" value="TreeGrafter"/>
</dbReference>
<reference evidence="22" key="1">
    <citation type="submission" date="2016-11" db="EMBL/GenBank/DDBJ databases">
        <title>Venom-gland transcriptomics and venom proteomics of the black-back scorpion (Hadrurus spadix) reveal detectability challenges and an unexplored realm of animal toxin diversity.</title>
        <authorList>
            <person name="Rokyta D.R."/>
            <person name="Ward M.J."/>
        </authorList>
    </citation>
    <scope>NUCLEOTIDE SEQUENCE</scope>
    <source>
        <tissue evidence="22">Venom gland</tissue>
    </source>
</reference>
<comment type="similarity">
    <text evidence="2">Belongs to the Ca(2+):cation antiporter (CaCA) (TC 2.A.19) family. SLC8 subfamily.</text>
</comment>
<evidence type="ECO:0000256" key="12">
    <source>
        <dbReference type="ARBA" id="ARBA00022860"/>
    </source>
</evidence>
<evidence type="ECO:0000259" key="21">
    <source>
        <dbReference type="SMART" id="SM00237"/>
    </source>
</evidence>
<keyword evidence="3" id="KW-0813">Transport</keyword>
<feature type="domain" description="Calx-beta" evidence="21">
    <location>
        <begin position="438"/>
        <end position="537"/>
    </location>
</feature>
<name>A0A1W7RA49_9SCOR</name>
<feature type="transmembrane region" description="Helical" evidence="20">
    <location>
        <begin position="186"/>
        <end position="206"/>
    </location>
</feature>
<evidence type="ECO:0000256" key="18">
    <source>
        <dbReference type="ARBA" id="ARBA00023201"/>
    </source>
</evidence>
<keyword evidence="4" id="KW-0050">Antiport</keyword>
<feature type="transmembrane region" description="Helical" evidence="20">
    <location>
        <begin position="738"/>
        <end position="760"/>
    </location>
</feature>
<dbReference type="InterPro" id="IPR003644">
    <property type="entry name" value="Calx_beta"/>
</dbReference>
<evidence type="ECO:0000256" key="6">
    <source>
        <dbReference type="ARBA" id="ARBA00022568"/>
    </source>
</evidence>
<keyword evidence="14" id="KW-0915">Sodium</keyword>
<evidence type="ECO:0000256" key="9">
    <source>
        <dbReference type="ARBA" id="ARBA00022729"/>
    </source>
</evidence>
<evidence type="ECO:0000256" key="11">
    <source>
        <dbReference type="ARBA" id="ARBA00022837"/>
    </source>
</evidence>
<evidence type="ECO:0000256" key="8">
    <source>
        <dbReference type="ARBA" id="ARBA00022723"/>
    </source>
</evidence>
<evidence type="ECO:0000256" key="15">
    <source>
        <dbReference type="ARBA" id="ARBA00023065"/>
    </source>
</evidence>
<evidence type="ECO:0000256" key="7">
    <source>
        <dbReference type="ARBA" id="ARBA00022692"/>
    </source>
</evidence>
<keyword evidence="8" id="KW-0479">Metal-binding</keyword>
<accession>A0A1W7RA49</accession>
<evidence type="ECO:0000313" key="22">
    <source>
        <dbReference type="EMBL" id="JAV48021.1"/>
    </source>
</evidence>
<evidence type="ECO:0000256" key="14">
    <source>
        <dbReference type="ARBA" id="ARBA00023053"/>
    </source>
</evidence>
<dbReference type="GO" id="GO:0005516">
    <property type="term" value="F:calmodulin binding"/>
    <property type="evidence" value="ECO:0007669"/>
    <property type="project" value="UniProtKB-KW"/>
</dbReference>
<dbReference type="InterPro" id="IPR004836">
    <property type="entry name" value="Na_Ca_Ex"/>
</dbReference>
<comment type="catalytic activity">
    <reaction evidence="19">
        <text>Ca(2+)(in) + 3 Na(+)(out) = Ca(2+)(out) + 3 Na(+)(in)</text>
        <dbReference type="Rhea" id="RHEA:69955"/>
        <dbReference type="ChEBI" id="CHEBI:29101"/>
        <dbReference type="ChEBI" id="CHEBI:29108"/>
    </reaction>
</comment>
<proteinExistence type="inferred from homology"/>